<dbReference type="InterPro" id="IPR013783">
    <property type="entry name" value="Ig-like_fold"/>
</dbReference>
<dbReference type="InterPro" id="IPR036179">
    <property type="entry name" value="Ig-like_dom_sf"/>
</dbReference>
<keyword evidence="3 4" id="KW-1015">Disulfide bond</keyword>
<dbReference type="InterPro" id="IPR035976">
    <property type="entry name" value="Sushi/SCR/CCP_sf"/>
</dbReference>
<dbReference type="InterPro" id="IPR000436">
    <property type="entry name" value="Sushi_SCR_CCP_dom"/>
</dbReference>
<evidence type="ECO:0000256" key="3">
    <source>
        <dbReference type="ARBA" id="ARBA00023157"/>
    </source>
</evidence>
<dbReference type="Gene3D" id="2.60.40.10">
    <property type="entry name" value="Immunoglobulins"/>
    <property type="match status" value="1"/>
</dbReference>
<comment type="caution">
    <text evidence="4">Lacks conserved residue(s) required for the propagation of feature annotation.</text>
</comment>
<reference evidence="8" key="1">
    <citation type="submission" date="2025-08" db="UniProtKB">
        <authorList>
            <consortium name="RefSeq"/>
        </authorList>
    </citation>
    <scope>IDENTIFICATION</scope>
    <source>
        <tissue evidence="8">Muscle</tissue>
    </source>
</reference>
<dbReference type="PROSITE" id="PS50923">
    <property type="entry name" value="SUSHI"/>
    <property type="match status" value="2"/>
</dbReference>
<dbReference type="InterPro" id="IPR051277">
    <property type="entry name" value="SEZ6_CSMD_C4BPB_Regulators"/>
</dbReference>
<keyword evidence="7" id="KW-1185">Reference proteome</keyword>
<keyword evidence="4" id="KW-0768">Sushi</keyword>
<proteinExistence type="predicted"/>
<name>A0ABM1RVJ6_LIMPO</name>
<dbReference type="Pfam" id="PF00084">
    <property type="entry name" value="Sushi"/>
    <property type="match status" value="1"/>
</dbReference>
<dbReference type="RefSeq" id="XP_022235401.1">
    <property type="nucleotide sequence ID" value="XM_022379693.1"/>
</dbReference>
<keyword evidence="1" id="KW-0732">Signal</keyword>
<organism evidence="7 8">
    <name type="scientific">Limulus polyphemus</name>
    <name type="common">Atlantic horseshoe crab</name>
    <dbReference type="NCBI Taxonomy" id="6850"/>
    <lineage>
        <taxon>Eukaryota</taxon>
        <taxon>Metazoa</taxon>
        <taxon>Ecdysozoa</taxon>
        <taxon>Arthropoda</taxon>
        <taxon>Chelicerata</taxon>
        <taxon>Merostomata</taxon>
        <taxon>Xiphosura</taxon>
        <taxon>Limulidae</taxon>
        <taxon>Limulus</taxon>
    </lineage>
</organism>
<feature type="disulfide bond" evidence="4">
    <location>
        <begin position="195"/>
        <end position="222"/>
    </location>
</feature>
<evidence type="ECO:0000256" key="1">
    <source>
        <dbReference type="ARBA" id="ARBA00022729"/>
    </source>
</evidence>
<evidence type="ECO:0000313" key="7">
    <source>
        <dbReference type="Proteomes" id="UP000694941"/>
    </source>
</evidence>
<dbReference type="SUPFAM" id="SSF48726">
    <property type="entry name" value="Immunoglobulin"/>
    <property type="match status" value="1"/>
</dbReference>
<evidence type="ECO:0000256" key="2">
    <source>
        <dbReference type="ARBA" id="ARBA00022737"/>
    </source>
</evidence>
<dbReference type="PANTHER" id="PTHR45656">
    <property type="entry name" value="PROTEIN CBR-CLEC-78"/>
    <property type="match status" value="1"/>
</dbReference>
<feature type="domain" description="Sushi" evidence="6">
    <location>
        <begin position="235"/>
        <end position="302"/>
    </location>
</feature>
<dbReference type="GeneID" id="111083286"/>
<evidence type="ECO:0000256" key="5">
    <source>
        <dbReference type="SAM" id="MobiDB-lite"/>
    </source>
</evidence>
<evidence type="ECO:0000313" key="8">
    <source>
        <dbReference type="RefSeq" id="XP_022235401.1"/>
    </source>
</evidence>
<dbReference type="Proteomes" id="UP000694941">
    <property type="component" value="Unplaced"/>
</dbReference>
<evidence type="ECO:0000259" key="6">
    <source>
        <dbReference type="PROSITE" id="PS50923"/>
    </source>
</evidence>
<protein>
    <submittedName>
        <fullName evidence="8">Uncharacterized protein LOC111083286</fullName>
    </submittedName>
</protein>
<dbReference type="SMART" id="SM00032">
    <property type="entry name" value="CCP"/>
    <property type="match status" value="2"/>
</dbReference>
<feature type="domain" description="Sushi" evidence="6">
    <location>
        <begin position="166"/>
        <end position="224"/>
    </location>
</feature>
<sequence>MNRSTDKETDTRLIRSADKEIDRRLNRSADKETDRRLNRSADKDTDRRLNRSADKDTDRRLNRSTDKDTDRRLIRSADKEIDRRLNRSADKEIDRRLNRSADKDKQTDEIDFHVYQEEHCPRIREKLATEGRRCLRKCRPHADCKNPRKQCLCDDVCGWSCVRPDLTCDLLGDIENGKIQRPHVEGFGVKVIYSCNEGFVMSGPRERRCQGDGSWSDRAPVCIKKENEEDENNKQGCTFKNTEPHLVAFQGDKELTDEISEISPGSELIFRCSDVGKFRLIGSVRRKCLHGDWTGMTPSCHGLSQKNDYALEKPPTILFRHHVGPIAQSNDGKLVVYPGTVLHLECLWIRKYGTPKWEVSHSYRKYPEGWTNEPGRDPQLEYRLSIYNAQKNDSGQFTCITPMGQRHHVDIVIK</sequence>
<accession>A0ABM1RVJ6</accession>
<feature type="non-terminal residue" evidence="8">
    <location>
        <position position="414"/>
    </location>
</feature>
<keyword evidence="2" id="KW-0677">Repeat</keyword>
<dbReference type="CDD" id="cd00033">
    <property type="entry name" value="CCP"/>
    <property type="match status" value="2"/>
</dbReference>
<dbReference type="Gene3D" id="2.10.70.10">
    <property type="entry name" value="Complement Module, domain 1"/>
    <property type="match status" value="2"/>
</dbReference>
<dbReference type="PANTHER" id="PTHR45656:SF4">
    <property type="entry name" value="PROTEIN CBR-CLEC-78"/>
    <property type="match status" value="1"/>
</dbReference>
<dbReference type="SUPFAM" id="SSF57535">
    <property type="entry name" value="Complement control module/SCR domain"/>
    <property type="match status" value="2"/>
</dbReference>
<evidence type="ECO:0000256" key="4">
    <source>
        <dbReference type="PROSITE-ProRule" id="PRU00302"/>
    </source>
</evidence>
<gene>
    <name evidence="8" type="primary">LOC111083286</name>
</gene>
<feature type="region of interest" description="Disordered" evidence="5">
    <location>
        <begin position="1"/>
        <end position="67"/>
    </location>
</feature>